<keyword evidence="1" id="KW-0479">Metal-binding</keyword>
<evidence type="ECO:0000256" key="1">
    <source>
        <dbReference type="ARBA" id="ARBA00022723"/>
    </source>
</evidence>
<accession>A0A644TZL9</accession>
<sequence length="342" mass="38007">MSNFNPNDPGMANGNYFALPYSLEESEIALISVPWDVTTSYRAGTHKGPGAIMEASLQVDLYDVNVPNAWKTKIGTLPTSKEIEKENKKFRKIAESVIEGLENGKEQSEFAGEIEKVNRASESINTLVYNSCRELIANGKITGIVGGDHSVPLGNMKAVSQLCDEFGILHIDAHADLRKAYEGFTYSHASIMYNALNEINQISQLTQVGIRDFCEEEAEIINTDPRIRCYTDIEIKNNLFEGKSWKKQCEEIVSSLPSNVYISFDIDGLSPDLCPNTGTPVPGGLSFREVDYLLHMLAHSNRKIIGFDLCEVSPGKSDEWDANVGARFLYKMALYTNLNSKK</sequence>
<dbReference type="Pfam" id="PF00491">
    <property type="entry name" value="Arginase"/>
    <property type="match status" value="1"/>
</dbReference>
<protein>
    <submittedName>
        <fullName evidence="3">N(1)-aminopropylagmatine ureohydrolase</fullName>
        <ecNumber evidence="3">3.5.3.24</ecNumber>
    </submittedName>
</protein>
<comment type="caution">
    <text evidence="3">The sequence shown here is derived from an EMBL/GenBank/DDBJ whole genome shotgun (WGS) entry which is preliminary data.</text>
</comment>
<dbReference type="Gene3D" id="3.40.800.10">
    <property type="entry name" value="Ureohydrolase domain"/>
    <property type="match status" value="1"/>
</dbReference>
<organism evidence="3">
    <name type="scientific">bioreactor metagenome</name>
    <dbReference type="NCBI Taxonomy" id="1076179"/>
    <lineage>
        <taxon>unclassified sequences</taxon>
        <taxon>metagenomes</taxon>
        <taxon>ecological metagenomes</taxon>
    </lineage>
</organism>
<dbReference type="EMBL" id="VSSQ01000066">
    <property type="protein sequence ID" value="MPL72418.1"/>
    <property type="molecule type" value="Genomic_DNA"/>
</dbReference>
<evidence type="ECO:0000313" key="3">
    <source>
        <dbReference type="EMBL" id="MPL72418.1"/>
    </source>
</evidence>
<evidence type="ECO:0000256" key="2">
    <source>
        <dbReference type="ARBA" id="ARBA00022801"/>
    </source>
</evidence>
<dbReference type="GO" id="GO:0033389">
    <property type="term" value="P:putrescine biosynthetic process from arginine, via agmatine"/>
    <property type="evidence" value="ECO:0007669"/>
    <property type="project" value="TreeGrafter"/>
</dbReference>
<dbReference type="EC" id="3.5.3.24" evidence="3"/>
<dbReference type="PIRSF" id="PIRSF036979">
    <property type="entry name" value="Arginase"/>
    <property type="match status" value="1"/>
</dbReference>
<dbReference type="GO" id="GO:0046872">
    <property type="term" value="F:metal ion binding"/>
    <property type="evidence" value="ECO:0007669"/>
    <property type="project" value="UniProtKB-KW"/>
</dbReference>
<reference evidence="3" key="1">
    <citation type="submission" date="2019-08" db="EMBL/GenBank/DDBJ databases">
        <authorList>
            <person name="Kucharzyk K."/>
            <person name="Murdoch R.W."/>
            <person name="Higgins S."/>
            <person name="Loffler F."/>
        </authorList>
    </citation>
    <scope>NUCLEOTIDE SEQUENCE</scope>
</reference>
<name>A0A644TZL9_9ZZZZ</name>
<proteinExistence type="predicted"/>
<dbReference type="AlphaFoldDB" id="A0A644TZL9"/>
<dbReference type="PRINTS" id="PR00116">
    <property type="entry name" value="ARGINASE"/>
</dbReference>
<keyword evidence="2 3" id="KW-0378">Hydrolase</keyword>
<dbReference type="PANTHER" id="PTHR11358">
    <property type="entry name" value="ARGINASE/AGMATINASE"/>
    <property type="match status" value="1"/>
</dbReference>
<dbReference type="PROSITE" id="PS51409">
    <property type="entry name" value="ARGINASE_2"/>
    <property type="match status" value="1"/>
</dbReference>
<gene>
    <name evidence="3" type="ORF">SDC9_18203</name>
</gene>
<dbReference type="SUPFAM" id="SSF52768">
    <property type="entry name" value="Arginase/deacetylase"/>
    <property type="match status" value="1"/>
</dbReference>
<dbReference type="InterPro" id="IPR023696">
    <property type="entry name" value="Ureohydrolase_dom_sf"/>
</dbReference>
<dbReference type="InterPro" id="IPR006035">
    <property type="entry name" value="Ureohydrolase"/>
</dbReference>
<dbReference type="PANTHER" id="PTHR11358:SF26">
    <property type="entry name" value="GUANIDINO ACID HYDROLASE, MITOCHONDRIAL"/>
    <property type="match status" value="1"/>
</dbReference>
<dbReference type="GO" id="GO:0008783">
    <property type="term" value="F:agmatinase activity"/>
    <property type="evidence" value="ECO:0007669"/>
    <property type="project" value="TreeGrafter"/>
</dbReference>
<dbReference type="CDD" id="cd11593">
    <property type="entry name" value="Agmatinase-like_2"/>
    <property type="match status" value="1"/>
</dbReference>
<dbReference type="GO" id="GO:0043920">
    <property type="term" value="F:aminopropylagmatine ureohydrolase activity"/>
    <property type="evidence" value="ECO:0007669"/>
    <property type="project" value="UniProtKB-EC"/>
</dbReference>